<keyword evidence="11" id="KW-1185">Reference proteome</keyword>
<evidence type="ECO:0000313" key="11">
    <source>
        <dbReference type="Proteomes" id="UP001596547"/>
    </source>
</evidence>
<comment type="subcellular location">
    <subcellularLocation>
        <location evidence="1 8">Cell membrane</location>
        <topology evidence="1 8">Multi-pass membrane protein</topology>
    </subcellularLocation>
</comment>
<proteinExistence type="inferred from homology"/>
<keyword evidence="3 8" id="KW-0813">Transport</keyword>
<evidence type="ECO:0000256" key="1">
    <source>
        <dbReference type="ARBA" id="ARBA00004651"/>
    </source>
</evidence>
<protein>
    <submittedName>
        <fullName evidence="10">ABC transporter permease</fullName>
    </submittedName>
</protein>
<evidence type="ECO:0000256" key="8">
    <source>
        <dbReference type="RuleBase" id="RU363032"/>
    </source>
</evidence>
<dbReference type="InterPro" id="IPR051789">
    <property type="entry name" value="Bact_Polyamine_Transport"/>
</dbReference>
<keyword evidence="6 8" id="KW-1133">Transmembrane helix</keyword>
<feature type="transmembrane region" description="Helical" evidence="8">
    <location>
        <begin position="251"/>
        <end position="274"/>
    </location>
</feature>
<dbReference type="RefSeq" id="WP_276306088.1">
    <property type="nucleotide sequence ID" value="NZ_CP119993.1"/>
</dbReference>
<keyword evidence="5 8" id="KW-0812">Transmembrane</keyword>
<evidence type="ECO:0000256" key="4">
    <source>
        <dbReference type="ARBA" id="ARBA00022475"/>
    </source>
</evidence>
<dbReference type="AlphaFoldDB" id="A0ABD6AFJ3"/>
<name>A0ABD6AFJ3_9EURY</name>
<feature type="transmembrane region" description="Helical" evidence="8">
    <location>
        <begin position="87"/>
        <end position="106"/>
    </location>
</feature>
<gene>
    <name evidence="10" type="ORF">ACFQPE_20155</name>
</gene>
<dbReference type="Pfam" id="PF00528">
    <property type="entry name" value="BPD_transp_1"/>
    <property type="match status" value="1"/>
</dbReference>
<reference evidence="10 11" key="1">
    <citation type="journal article" date="2019" name="Int. J. Syst. Evol. Microbiol.">
        <title>The Global Catalogue of Microorganisms (GCM) 10K type strain sequencing project: providing services to taxonomists for standard genome sequencing and annotation.</title>
        <authorList>
            <consortium name="The Broad Institute Genomics Platform"/>
            <consortium name="The Broad Institute Genome Sequencing Center for Infectious Disease"/>
            <person name="Wu L."/>
            <person name="Ma J."/>
        </authorList>
    </citation>
    <scope>NUCLEOTIDE SEQUENCE [LARGE SCALE GENOMIC DNA]</scope>
    <source>
        <strain evidence="10 11">PSR21</strain>
    </source>
</reference>
<evidence type="ECO:0000256" key="3">
    <source>
        <dbReference type="ARBA" id="ARBA00022448"/>
    </source>
</evidence>
<dbReference type="GeneID" id="79317724"/>
<keyword evidence="7 8" id="KW-0472">Membrane</keyword>
<evidence type="ECO:0000256" key="5">
    <source>
        <dbReference type="ARBA" id="ARBA00022692"/>
    </source>
</evidence>
<dbReference type="EMBL" id="JBHTBF010000003">
    <property type="protein sequence ID" value="MFC7319086.1"/>
    <property type="molecule type" value="Genomic_DNA"/>
</dbReference>
<dbReference type="CDD" id="cd06261">
    <property type="entry name" value="TM_PBP2"/>
    <property type="match status" value="1"/>
</dbReference>
<evidence type="ECO:0000256" key="2">
    <source>
        <dbReference type="ARBA" id="ARBA00007069"/>
    </source>
</evidence>
<dbReference type="SUPFAM" id="SSF161098">
    <property type="entry name" value="MetI-like"/>
    <property type="match status" value="1"/>
</dbReference>
<dbReference type="PROSITE" id="PS50928">
    <property type="entry name" value="ABC_TM1"/>
    <property type="match status" value="1"/>
</dbReference>
<evidence type="ECO:0000313" key="10">
    <source>
        <dbReference type="EMBL" id="MFC7319086.1"/>
    </source>
</evidence>
<dbReference type="InterPro" id="IPR035906">
    <property type="entry name" value="MetI-like_sf"/>
</dbReference>
<dbReference type="PANTHER" id="PTHR43848:SF2">
    <property type="entry name" value="PUTRESCINE TRANSPORT SYSTEM PERMEASE PROTEIN POTI"/>
    <property type="match status" value="1"/>
</dbReference>
<dbReference type="GO" id="GO:0005886">
    <property type="term" value="C:plasma membrane"/>
    <property type="evidence" value="ECO:0007669"/>
    <property type="project" value="UniProtKB-SubCell"/>
</dbReference>
<comment type="similarity">
    <text evidence="2">Belongs to the binding-protein-dependent transport system permease family. CysTW subfamily.</text>
</comment>
<evidence type="ECO:0000256" key="7">
    <source>
        <dbReference type="ARBA" id="ARBA00023136"/>
    </source>
</evidence>
<feature type="domain" description="ABC transmembrane type-1" evidence="9">
    <location>
        <begin position="83"/>
        <end position="269"/>
    </location>
</feature>
<keyword evidence="4" id="KW-1003">Cell membrane</keyword>
<organism evidence="10 11">
    <name type="scientific">Halomarina halobia</name>
    <dbReference type="NCBI Taxonomy" id="3033386"/>
    <lineage>
        <taxon>Archaea</taxon>
        <taxon>Methanobacteriati</taxon>
        <taxon>Methanobacteriota</taxon>
        <taxon>Stenosarchaea group</taxon>
        <taxon>Halobacteria</taxon>
        <taxon>Halobacteriales</taxon>
        <taxon>Natronomonadaceae</taxon>
        <taxon>Halomarina</taxon>
    </lineage>
</organism>
<feature type="transmembrane region" description="Helical" evidence="8">
    <location>
        <begin position="30"/>
        <end position="49"/>
    </location>
</feature>
<dbReference type="InterPro" id="IPR000515">
    <property type="entry name" value="MetI-like"/>
</dbReference>
<feature type="transmembrane region" description="Helical" evidence="8">
    <location>
        <begin position="118"/>
        <end position="140"/>
    </location>
</feature>
<comment type="caution">
    <text evidence="10">The sequence shown here is derived from an EMBL/GenBank/DDBJ whole genome shotgun (WGS) entry which is preliminary data.</text>
</comment>
<dbReference type="PANTHER" id="PTHR43848">
    <property type="entry name" value="PUTRESCINE TRANSPORT SYSTEM PERMEASE PROTEIN POTI"/>
    <property type="match status" value="1"/>
</dbReference>
<evidence type="ECO:0000259" key="9">
    <source>
        <dbReference type="PROSITE" id="PS50928"/>
    </source>
</evidence>
<sequence>MADTTESVSVSRSRWESLPDLSEKTVDNLFAMYTALVIFVLLLPLLYLLPVSLNPAGLARIPLNPSLRWYTDILNNQALIAALRQSITLGLLTAAVTTPLAFLAAAGTRNVARKSAVIGFFLLPVFMPGTSVGLGLAVYFKLLSVELSRWTMLVAHVLWTFPFAYIIILTSMASFNPHLKEAAYDLGANEIRAFLDIELPHIQPGLLGAAIFSFTLSFNEFSRTVFVRSATDTLPTYIWGRVQNLGLDPTVYAISGVTIVVSIVLLVVVGYLVIQTQEEDTP</sequence>
<dbReference type="Proteomes" id="UP001596547">
    <property type="component" value="Unassembled WGS sequence"/>
</dbReference>
<evidence type="ECO:0000256" key="6">
    <source>
        <dbReference type="ARBA" id="ARBA00022989"/>
    </source>
</evidence>
<dbReference type="Gene3D" id="1.10.3720.10">
    <property type="entry name" value="MetI-like"/>
    <property type="match status" value="1"/>
</dbReference>
<feature type="transmembrane region" description="Helical" evidence="8">
    <location>
        <begin position="152"/>
        <end position="175"/>
    </location>
</feature>
<accession>A0ABD6AFJ3</accession>